<name>A0A2M8S2W6_9PAST</name>
<reference evidence="1 2" key="1">
    <citation type="submission" date="2017-11" db="EMBL/GenBank/DDBJ databases">
        <title>Reclassification of Bisgaard taxon 7 as Conservatibacter flavescens gen. nov., sp. nov.</title>
        <authorList>
            <person name="Christensen H."/>
        </authorList>
    </citation>
    <scope>NUCLEOTIDE SEQUENCE [LARGE SCALE GENOMIC DNA]</scope>
    <source>
        <strain evidence="1 2">7_4</strain>
    </source>
</reference>
<organism evidence="1 2">
    <name type="scientific">Conservatibacter flavescens</name>
    <dbReference type="NCBI Taxonomy" id="28161"/>
    <lineage>
        <taxon>Bacteria</taxon>
        <taxon>Pseudomonadati</taxon>
        <taxon>Pseudomonadota</taxon>
        <taxon>Gammaproteobacteria</taxon>
        <taxon>Pasteurellales</taxon>
        <taxon>Pasteurellaceae</taxon>
        <taxon>Conservatibacter</taxon>
    </lineage>
</organism>
<dbReference type="EMBL" id="PHHA01000012">
    <property type="protein sequence ID" value="PJG85474.1"/>
    <property type="molecule type" value="Genomic_DNA"/>
</dbReference>
<evidence type="ECO:0000313" key="1">
    <source>
        <dbReference type="EMBL" id="PJG85474.1"/>
    </source>
</evidence>
<keyword evidence="2" id="KW-1185">Reference proteome</keyword>
<gene>
    <name evidence="1" type="ORF">CVP05_05920</name>
</gene>
<evidence type="ECO:0000313" key="2">
    <source>
        <dbReference type="Proteomes" id="UP000229329"/>
    </source>
</evidence>
<accession>A0A2M8S2W6</accession>
<protein>
    <submittedName>
        <fullName evidence="1">Uncharacterized protein</fullName>
    </submittedName>
</protein>
<sequence length="73" mass="8081">MLTAHVGSEWVRKLIVSFQEGDPSQPLMISSVYNARQVPLGKLPYLAALKSTKPIRAVKITKVLFPHSGFSPF</sequence>
<dbReference type="AlphaFoldDB" id="A0A2M8S2W6"/>
<comment type="caution">
    <text evidence="1">The sequence shown here is derived from an EMBL/GenBank/DDBJ whole genome shotgun (WGS) entry which is preliminary data.</text>
</comment>
<dbReference type="Proteomes" id="UP000229329">
    <property type="component" value="Unassembled WGS sequence"/>
</dbReference>
<proteinExistence type="predicted"/>
<dbReference type="RefSeq" id="WP_100288657.1">
    <property type="nucleotide sequence ID" value="NZ_PHHA01000012.1"/>
</dbReference>